<accession>A0A1E8CFR4</accession>
<dbReference type="GO" id="GO:0015038">
    <property type="term" value="F:glutathione disulfide oxidoreductase activity"/>
    <property type="evidence" value="ECO:0007669"/>
    <property type="project" value="TreeGrafter"/>
</dbReference>
<dbReference type="EMBL" id="MASR01000003">
    <property type="protein sequence ID" value="OFE11239.1"/>
    <property type="molecule type" value="Genomic_DNA"/>
</dbReference>
<evidence type="ECO:0000313" key="4">
    <source>
        <dbReference type="Proteomes" id="UP000175669"/>
    </source>
</evidence>
<dbReference type="Proteomes" id="UP000175669">
    <property type="component" value="Unassembled WGS sequence"/>
</dbReference>
<dbReference type="InterPro" id="IPR002109">
    <property type="entry name" value="Glutaredoxin"/>
</dbReference>
<comment type="similarity">
    <text evidence="1">Belongs to the glutaredoxin family.</text>
</comment>
<feature type="domain" description="Glutaredoxin" evidence="2">
    <location>
        <begin position="22"/>
        <end position="87"/>
    </location>
</feature>
<dbReference type="CDD" id="cd03419">
    <property type="entry name" value="GRX_GRXh_1_2_like"/>
    <property type="match status" value="1"/>
</dbReference>
<name>A0A1E8CFR4_9GAMM</name>
<dbReference type="PANTHER" id="PTHR45694">
    <property type="entry name" value="GLUTAREDOXIN 2"/>
    <property type="match status" value="1"/>
</dbReference>
<dbReference type="STRING" id="1524254.PHACT_15495"/>
<evidence type="ECO:0000313" key="3">
    <source>
        <dbReference type="EMBL" id="OFE11239.1"/>
    </source>
</evidence>
<dbReference type="InterPro" id="IPR036249">
    <property type="entry name" value="Thioredoxin-like_sf"/>
</dbReference>
<sequence>MAATQAPHTSAQAILQHGGKPVTVFSLSWCSYCHAVKSLLDSMRVPHQTIELDSGIYLDTHVHQQIRAELRQLSGSQTLPQVFVGSENIGGYTETQAAARAGRLQSLLANQGVTISQP</sequence>
<keyword evidence="4" id="KW-1185">Reference proteome</keyword>
<dbReference type="Pfam" id="PF00462">
    <property type="entry name" value="Glutaredoxin"/>
    <property type="match status" value="1"/>
</dbReference>
<dbReference type="GO" id="GO:0005737">
    <property type="term" value="C:cytoplasm"/>
    <property type="evidence" value="ECO:0007669"/>
    <property type="project" value="TreeGrafter"/>
</dbReference>
<dbReference type="PROSITE" id="PS51354">
    <property type="entry name" value="GLUTAREDOXIN_2"/>
    <property type="match status" value="1"/>
</dbReference>
<comment type="caution">
    <text evidence="3">The sequence shown here is derived from an EMBL/GenBank/DDBJ whole genome shotgun (WGS) entry which is preliminary data.</text>
</comment>
<dbReference type="Gene3D" id="3.40.30.10">
    <property type="entry name" value="Glutaredoxin"/>
    <property type="match status" value="1"/>
</dbReference>
<dbReference type="PRINTS" id="PR00160">
    <property type="entry name" value="GLUTAREDOXIN"/>
</dbReference>
<gene>
    <name evidence="3" type="ORF">PHACT_15495</name>
</gene>
<dbReference type="RefSeq" id="WP_070119174.1">
    <property type="nucleotide sequence ID" value="NZ_CAXATG010000006.1"/>
</dbReference>
<dbReference type="InterPro" id="IPR014025">
    <property type="entry name" value="Glutaredoxin_subgr"/>
</dbReference>
<dbReference type="GO" id="GO:0034599">
    <property type="term" value="P:cellular response to oxidative stress"/>
    <property type="evidence" value="ECO:0007669"/>
    <property type="project" value="TreeGrafter"/>
</dbReference>
<reference evidence="4" key="1">
    <citation type="submission" date="2016-07" db="EMBL/GenBank/DDBJ databases">
        <authorList>
            <person name="Florea S."/>
            <person name="Webb J.S."/>
            <person name="Jaromczyk J."/>
            <person name="Schardl C.L."/>
        </authorList>
    </citation>
    <scope>NUCLEOTIDE SEQUENCE [LARGE SCALE GENOMIC DNA]</scope>
    <source>
        <strain evidence="4">KCTC 42131</strain>
    </source>
</reference>
<dbReference type="PANTHER" id="PTHR45694:SF18">
    <property type="entry name" value="GLUTAREDOXIN-1-RELATED"/>
    <property type="match status" value="1"/>
</dbReference>
<dbReference type="SUPFAM" id="SSF52833">
    <property type="entry name" value="Thioredoxin-like"/>
    <property type="match status" value="1"/>
</dbReference>
<evidence type="ECO:0000256" key="1">
    <source>
        <dbReference type="ARBA" id="ARBA00007787"/>
    </source>
</evidence>
<proteinExistence type="inferred from homology"/>
<dbReference type="AlphaFoldDB" id="A0A1E8CFR4"/>
<evidence type="ECO:0000259" key="2">
    <source>
        <dbReference type="Pfam" id="PF00462"/>
    </source>
</evidence>
<protein>
    <recommendedName>
        <fullName evidence="2">Glutaredoxin domain-containing protein</fullName>
    </recommendedName>
</protein>
<organism evidence="3 4">
    <name type="scientific">Pseudohongiella acticola</name>
    <dbReference type="NCBI Taxonomy" id="1524254"/>
    <lineage>
        <taxon>Bacteria</taxon>
        <taxon>Pseudomonadati</taxon>
        <taxon>Pseudomonadota</taxon>
        <taxon>Gammaproteobacteria</taxon>
        <taxon>Pseudomonadales</taxon>
        <taxon>Pseudohongiellaceae</taxon>
        <taxon>Pseudohongiella</taxon>
    </lineage>
</organism>